<dbReference type="Proteomes" id="UP000008204">
    <property type="component" value="Chromosome"/>
</dbReference>
<dbReference type="RefSeq" id="WP_012594146.1">
    <property type="nucleotide sequence ID" value="NC_011726.1"/>
</dbReference>
<dbReference type="KEGG" id="cyp:PCC8801_0788"/>
<proteinExistence type="predicted"/>
<sequence>MKVIKYLSITQLIVYLLLNFIIANNDSASAQSPAYNNLTLDIQQKLETDIDKTIELTYRSVKITDQQKAIKVFLEVTLRKLSGGFGYNYSQTPLIKVMIEQNNNLRVVTRNFGLETNHYNFDLFPLAFSPNNRYLLIAGGAMATDYTFHKIVDLGNNDTTINMNLCPIETYEGFVSNIEIVFSCSDFGMGEDFIAILNLQDKTVTKKRKGSLKQINLLPRSYIFTDQPKVIKIQKF</sequence>
<dbReference type="AlphaFoldDB" id="B7JYK0"/>
<evidence type="ECO:0000313" key="2">
    <source>
        <dbReference type="Proteomes" id="UP000008204"/>
    </source>
</evidence>
<name>B7JYK0_RIPO1</name>
<gene>
    <name evidence="1" type="ordered locus">PCC8801_0788</name>
</gene>
<dbReference type="EMBL" id="CP001287">
    <property type="protein sequence ID" value="ACK64870.1"/>
    <property type="molecule type" value="Genomic_DNA"/>
</dbReference>
<protein>
    <submittedName>
        <fullName evidence="1">Uncharacterized protein</fullName>
    </submittedName>
</protein>
<evidence type="ECO:0000313" key="1">
    <source>
        <dbReference type="EMBL" id="ACK64870.1"/>
    </source>
</evidence>
<dbReference type="HOGENOM" id="CLU_1173863_0_0_3"/>
<organism evidence="1 2">
    <name type="scientific">Rippkaea orientalis (strain PCC 8801 / RF-1)</name>
    <name type="common">Cyanothece sp. (strain PCC 8801)</name>
    <dbReference type="NCBI Taxonomy" id="41431"/>
    <lineage>
        <taxon>Bacteria</taxon>
        <taxon>Bacillati</taxon>
        <taxon>Cyanobacteriota</taxon>
        <taxon>Cyanophyceae</taxon>
        <taxon>Oscillatoriophycideae</taxon>
        <taxon>Chroococcales</taxon>
        <taxon>Aphanothecaceae</taxon>
        <taxon>Rippkaea</taxon>
        <taxon>Rippkaea orientalis</taxon>
    </lineage>
</organism>
<reference evidence="2" key="1">
    <citation type="journal article" date="2011" name="MBio">
        <title>Novel metabolic attributes of the genus Cyanothece, comprising a group of unicellular nitrogen-fixing Cyanobacteria.</title>
        <authorList>
            <person name="Bandyopadhyay A."/>
            <person name="Elvitigala T."/>
            <person name="Welsh E."/>
            <person name="Stockel J."/>
            <person name="Liberton M."/>
            <person name="Min H."/>
            <person name="Sherman L.A."/>
            <person name="Pakrasi H.B."/>
        </authorList>
    </citation>
    <scope>NUCLEOTIDE SEQUENCE [LARGE SCALE GENOMIC DNA]</scope>
    <source>
        <strain evidence="2">PCC 8801</strain>
    </source>
</reference>
<accession>B7JYK0</accession>
<keyword evidence="2" id="KW-1185">Reference proteome</keyword>